<name>A0A9P8SIE8_9HYPO</name>
<comment type="caution">
    <text evidence="1">The sequence shown here is derived from an EMBL/GenBank/DDBJ whole genome shotgun (WGS) entry which is preliminary data.</text>
</comment>
<keyword evidence="2" id="KW-1185">Reference proteome</keyword>
<proteinExistence type="predicted"/>
<protein>
    <submittedName>
        <fullName evidence="1">Uncharacterized protein</fullName>
    </submittedName>
</protein>
<reference evidence="1" key="1">
    <citation type="submission" date="2021-09" db="EMBL/GenBank/DDBJ databases">
        <title>A high-quality genome of the endoparasitic fungus Hirsutella rhossiliensis with a comparison of Hirsutella genomes reveals transposable elements contributing to genome size variation.</title>
        <authorList>
            <person name="Lin R."/>
            <person name="Jiao Y."/>
            <person name="Sun X."/>
            <person name="Ling J."/>
            <person name="Xie B."/>
            <person name="Cheng X."/>
        </authorList>
    </citation>
    <scope>NUCLEOTIDE SEQUENCE</scope>
    <source>
        <strain evidence="1">HR02</strain>
    </source>
</reference>
<sequence>MPSFEQRFQMNPSIGKSTKVLITNDPNVGFPKWFGNRGNHLAVLMLGWAYALSARWTVIIPRAAPIEYTGIQARWAGDQSHASEDTTTIVVELRVVNDDAARWWAAVLAPGAGWKASIPHERYQLLSPWTVTLESMPAMLLSGTSKNAAHSSRFPPSFEAAVRYIEEYSALHSAKDQNRAALAAALLLPLANLDCRRVSLPPPQMCYGGASSMASPIPIWGQDLRQLDRLLTLSCNSWGMKSILGSLFYEPEIPCNVCGAWLQGTIAVLQSEYAQDLHILACMFFIRGPRLSFLWLGAMITGAHKSFLRNLHGLLGLNRIDLHEAAWTGTVLSFIQEPVSYLPNETNSITRADECRLEYLCQGAYKERSPPIYPYPPPGATAIEDLNLDVRTHALCPGKHGLRFSKIRWTCVGGRNEIQEAENICTLSRDTTNLPWPDTGEAAFVPDCHRLHPRMDLSDMVTRNVFMWMREIDGFPIAERAIYHHEWLDGLHRDPHCTVDACRAKDQEWSKAEVGEIRQVIETRWV</sequence>
<dbReference type="Proteomes" id="UP000824596">
    <property type="component" value="Unassembled WGS sequence"/>
</dbReference>
<evidence type="ECO:0000313" key="1">
    <source>
        <dbReference type="EMBL" id="KAH0964128.1"/>
    </source>
</evidence>
<dbReference type="RefSeq" id="XP_044721641.1">
    <property type="nucleotide sequence ID" value="XM_044863027.1"/>
</dbReference>
<dbReference type="AlphaFoldDB" id="A0A9P8SIE8"/>
<dbReference type="GeneID" id="68353685"/>
<gene>
    <name evidence="1" type="ORF">HRG_04556</name>
</gene>
<evidence type="ECO:0000313" key="2">
    <source>
        <dbReference type="Proteomes" id="UP000824596"/>
    </source>
</evidence>
<dbReference type="EMBL" id="JAIZPD010000004">
    <property type="protein sequence ID" value="KAH0964128.1"/>
    <property type="molecule type" value="Genomic_DNA"/>
</dbReference>
<accession>A0A9P8SIE8</accession>
<organism evidence="1 2">
    <name type="scientific">Hirsutella rhossiliensis</name>
    <dbReference type="NCBI Taxonomy" id="111463"/>
    <lineage>
        <taxon>Eukaryota</taxon>
        <taxon>Fungi</taxon>
        <taxon>Dikarya</taxon>
        <taxon>Ascomycota</taxon>
        <taxon>Pezizomycotina</taxon>
        <taxon>Sordariomycetes</taxon>
        <taxon>Hypocreomycetidae</taxon>
        <taxon>Hypocreales</taxon>
        <taxon>Ophiocordycipitaceae</taxon>
        <taxon>Hirsutella</taxon>
    </lineage>
</organism>
<dbReference type="OrthoDB" id="4919744at2759"/>